<proteinExistence type="predicted"/>
<dbReference type="AlphaFoldDB" id="A0A3G2HV84"/>
<dbReference type="InterPro" id="IPR024640">
    <property type="entry name" value="Toxin-antitoxin_type_1_toxin"/>
</dbReference>
<dbReference type="Pfam" id="PF12703">
    <property type="entry name" value="ptaRNA1_toxin"/>
    <property type="match status" value="1"/>
</dbReference>
<dbReference type="KEGG" id="aaqu:D3M96_09110"/>
<sequence length="44" mass="4856">MRSLGPLVGAVANTFMMVYYQAETGLATRADFQEAMRALRQACD</sequence>
<name>A0A3G2HV84_9BURK</name>
<accession>A0A3G2HV84</accession>
<protein>
    <submittedName>
        <fullName evidence="1">Uncharacterized protein</fullName>
    </submittedName>
</protein>
<evidence type="ECO:0000313" key="1">
    <source>
        <dbReference type="EMBL" id="AYN20668.1"/>
    </source>
</evidence>
<reference evidence="1 2" key="1">
    <citation type="submission" date="2018-09" db="EMBL/GenBank/DDBJ databases">
        <title>Complete genome sequence of the hydrocarbonoclastic bacterium Alcaligenes aquatilis QD168, isolated from a crude-oil polluted marine sediment of Central Chile.</title>
        <authorList>
            <person name="Duran R.E."/>
            <person name="Barra B."/>
            <person name="Salva-Serra F."/>
            <person name="Mendez V."/>
            <person name="Moore E.R.B."/>
            <person name="Seeger M."/>
        </authorList>
    </citation>
    <scope>NUCLEOTIDE SEQUENCE [LARGE SCALE GENOMIC DNA]</scope>
    <source>
        <strain evidence="1 2">QD168</strain>
    </source>
</reference>
<dbReference type="EMBL" id="CP032153">
    <property type="protein sequence ID" value="AYN20668.1"/>
    <property type="molecule type" value="Genomic_DNA"/>
</dbReference>
<dbReference type="RefSeq" id="WP_121738734.1">
    <property type="nucleotide sequence ID" value="NZ_CP032153.1"/>
</dbReference>
<gene>
    <name evidence="1" type="ORF">D3M96_09110</name>
</gene>
<dbReference type="OrthoDB" id="8480228at2"/>
<dbReference type="Proteomes" id="UP000268070">
    <property type="component" value="Chromosome"/>
</dbReference>
<organism evidence="1 2">
    <name type="scientific">Alcaligenes aquatilis</name>
    <dbReference type="NCBI Taxonomy" id="323284"/>
    <lineage>
        <taxon>Bacteria</taxon>
        <taxon>Pseudomonadati</taxon>
        <taxon>Pseudomonadota</taxon>
        <taxon>Betaproteobacteria</taxon>
        <taxon>Burkholderiales</taxon>
        <taxon>Alcaligenaceae</taxon>
        <taxon>Alcaligenes</taxon>
    </lineage>
</organism>
<evidence type="ECO:0000313" key="2">
    <source>
        <dbReference type="Proteomes" id="UP000268070"/>
    </source>
</evidence>